<comment type="similarity">
    <text evidence="1">Belongs to the ribosome association toxin RatA family.</text>
</comment>
<dbReference type="Gene3D" id="3.30.530.20">
    <property type="match status" value="1"/>
</dbReference>
<evidence type="ECO:0000313" key="5">
    <source>
        <dbReference type="Proteomes" id="UP000614811"/>
    </source>
</evidence>
<evidence type="ECO:0000256" key="1">
    <source>
        <dbReference type="ARBA" id="ARBA00008918"/>
    </source>
</evidence>
<dbReference type="EMBL" id="BMXA01000001">
    <property type="protein sequence ID" value="GHA01855.1"/>
    <property type="molecule type" value="Genomic_DNA"/>
</dbReference>
<gene>
    <name evidence="4" type="primary">yfjG</name>
    <name evidence="4" type="ORF">GCM10008090_08830</name>
</gene>
<dbReference type="GO" id="GO:0048039">
    <property type="term" value="F:ubiquinone binding"/>
    <property type="evidence" value="ECO:0007669"/>
    <property type="project" value="InterPro"/>
</dbReference>
<sequence>MNVSRSALLPYSDAQIFDVITDVRSYPAFLGWCTGMELLEESDEQMIATLTIAYSKLNFSFTTRNTMQQHDLVTMELVRGPFSRLRGRWQIQALSDAACKVSLVMDFEFENRLTQRLLGRVFENIVATQLDAFNRRAAQLYGDQYAQN</sequence>
<dbReference type="InterPro" id="IPR044996">
    <property type="entry name" value="COQ10-like"/>
</dbReference>
<organism evidence="4 5">
    <name type="scientific">Arenicella chitinivorans</name>
    <dbReference type="NCBI Taxonomy" id="1329800"/>
    <lineage>
        <taxon>Bacteria</taxon>
        <taxon>Pseudomonadati</taxon>
        <taxon>Pseudomonadota</taxon>
        <taxon>Gammaproteobacteria</taxon>
        <taxon>Arenicellales</taxon>
        <taxon>Arenicellaceae</taxon>
        <taxon>Arenicella</taxon>
    </lineage>
</organism>
<dbReference type="PANTHER" id="PTHR12901:SF10">
    <property type="entry name" value="COENZYME Q-BINDING PROTEIN COQ10, MITOCHONDRIAL"/>
    <property type="match status" value="1"/>
</dbReference>
<dbReference type="SUPFAM" id="SSF55961">
    <property type="entry name" value="Bet v1-like"/>
    <property type="match status" value="1"/>
</dbReference>
<dbReference type="GO" id="GO:0045333">
    <property type="term" value="P:cellular respiration"/>
    <property type="evidence" value="ECO:0007669"/>
    <property type="project" value="InterPro"/>
</dbReference>
<dbReference type="PANTHER" id="PTHR12901">
    <property type="entry name" value="SPERM PROTEIN HOMOLOG"/>
    <property type="match status" value="1"/>
</dbReference>
<evidence type="ECO:0000313" key="4">
    <source>
        <dbReference type="EMBL" id="GHA01855.1"/>
    </source>
</evidence>
<dbReference type="Pfam" id="PF03364">
    <property type="entry name" value="Polyketide_cyc"/>
    <property type="match status" value="1"/>
</dbReference>
<dbReference type="Proteomes" id="UP000614811">
    <property type="component" value="Unassembled WGS sequence"/>
</dbReference>
<keyword evidence="4" id="KW-0830">Ubiquinone</keyword>
<name>A0A918VJX0_9GAMM</name>
<accession>A0A918VJX0</accession>
<proteinExistence type="inferred from homology"/>
<evidence type="ECO:0000256" key="2">
    <source>
        <dbReference type="ARBA" id="ARBA00022649"/>
    </source>
</evidence>
<evidence type="ECO:0000259" key="3">
    <source>
        <dbReference type="Pfam" id="PF03364"/>
    </source>
</evidence>
<feature type="domain" description="Coenzyme Q-binding protein COQ10 START" evidence="3">
    <location>
        <begin position="10"/>
        <end position="133"/>
    </location>
</feature>
<dbReference type="AlphaFoldDB" id="A0A918VJX0"/>
<dbReference type="CDD" id="cd07813">
    <property type="entry name" value="COQ10p_like"/>
    <property type="match status" value="1"/>
</dbReference>
<reference evidence="4" key="2">
    <citation type="submission" date="2020-09" db="EMBL/GenBank/DDBJ databases">
        <authorList>
            <person name="Sun Q."/>
            <person name="Kim S."/>
        </authorList>
    </citation>
    <scope>NUCLEOTIDE SEQUENCE</scope>
    <source>
        <strain evidence="4">KCTC 12711</strain>
    </source>
</reference>
<comment type="caution">
    <text evidence="4">The sequence shown here is derived from an EMBL/GenBank/DDBJ whole genome shotgun (WGS) entry which is preliminary data.</text>
</comment>
<dbReference type="InterPro" id="IPR023393">
    <property type="entry name" value="START-like_dom_sf"/>
</dbReference>
<keyword evidence="2" id="KW-1277">Toxin-antitoxin system</keyword>
<protein>
    <submittedName>
        <fullName evidence="4">Ubiquinone-binding protein</fullName>
    </submittedName>
</protein>
<dbReference type="InterPro" id="IPR005031">
    <property type="entry name" value="COQ10_START"/>
</dbReference>
<dbReference type="RefSeq" id="WP_189398777.1">
    <property type="nucleotide sequence ID" value="NZ_BMXA01000001.1"/>
</dbReference>
<keyword evidence="5" id="KW-1185">Reference proteome</keyword>
<reference evidence="4" key="1">
    <citation type="journal article" date="2014" name="Int. J. Syst. Evol. Microbiol.">
        <title>Complete genome sequence of Corynebacterium casei LMG S-19264T (=DSM 44701T), isolated from a smear-ripened cheese.</title>
        <authorList>
            <consortium name="US DOE Joint Genome Institute (JGI-PGF)"/>
            <person name="Walter F."/>
            <person name="Albersmeier A."/>
            <person name="Kalinowski J."/>
            <person name="Ruckert C."/>
        </authorList>
    </citation>
    <scope>NUCLEOTIDE SEQUENCE</scope>
    <source>
        <strain evidence="4">KCTC 12711</strain>
    </source>
</reference>